<dbReference type="Proteomes" id="UP000218209">
    <property type="component" value="Unassembled WGS sequence"/>
</dbReference>
<evidence type="ECO:0008006" key="4">
    <source>
        <dbReference type="Google" id="ProtNLM"/>
    </source>
</evidence>
<dbReference type="SUPFAM" id="SSF54928">
    <property type="entry name" value="RNA-binding domain, RBD"/>
    <property type="match status" value="1"/>
</dbReference>
<reference evidence="2 3" key="1">
    <citation type="submission" date="2017-03" db="EMBL/GenBank/DDBJ databases">
        <title>WGS assembly of Porphyra umbilicalis.</title>
        <authorList>
            <person name="Brawley S.H."/>
            <person name="Blouin N.A."/>
            <person name="Ficko-Blean E."/>
            <person name="Wheeler G.L."/>
            <person name="Lohr M."/>
            <person name="Goodson H.V."/>
            <person name="Jenkins J.W."/>
            <person name="Blaby-Haas C.E."/>
            <person name="Helliwell K.E."/>
            <person name="Chan C."/>
            <person name="Marriage T."/>
            <person name="Bhattacharya D."/>
            <person name="Klein A.S."/>
            <person name="Badis Y."/>
            <person name="Brodie J."/>
            <person name="Cao Y."/>
            <person name="Collen J."/>
            <person name="Dittami S.M."/>
            <person name="Gachon C.M."/>
            <person name="Green B.R."/>
            <person name="Karpowicz S."/>
            <person name="Kim J.W."/>
            <person name="Kudahl U."/>
            <person name="Lin S."/>
            <person name="Michel G."/>
            <person name="Mittag M."/>
            <person name="Olson B.J."/>
            <person name="Pangilinan J."/>
            <person name="Peng Y."/>
            <person name="Qiu H."/>
            <person name="Shu S."/>
            <person name="Singer J.T."/>
            <person name="Smith A.G."/>
            <person name="Sprecher B.N."/>
            <person name="Wagner V."/>
            <person name="Wang W."/>
            <person name="Wang Z.-Y."/>
            <person name="Yan J."/>
            <person name="Yarish C."/>
            <person name="Zoeuner-Riek S."/>
            <person name="Zhuang Y."/>
            <person name="Zou Y."/>
            <person name="Lindquist E.A."/>
            <person name="Grimwood J."/>
            <person name="Barry K."/>
            <person name="Rokhsar D.S."/>
            <person name="Schmutz J."/>
            <person name="Stiller J.W."/>
            <person name="Grossman A.R."/>
            <person name="Prochnik S.E."/>
        </authorList>
    </citation>
    <scope>NUCLEOTIDE SEQUENCE [LARGE SCALE GENOMIC DNA]</scope>
    <source>
        <strain evidence="2">4086291</strain>
    </source>
</reference>
<keyword evidence="3" id="KW-1185">Reference proteome</keyword>
<feature type="compositionally biased region" description="Pro residues" evidence="1">
    <location>
        <begin position="331"/>
        <end position="340"/>
    </location>
</feature>
<dbReference type="PANTHER" id="PTHR32343">
    <property type="entry name" value="SERINE/ARGININE-RICH SPLICING FACTOR"/>
    <property type="match status" value="1"/>
</dbReference>
<sequence>MASSAANGADTSPFPPPDALERAVLVTGLAPGTSEATLRDFFSFCGKLVALRTRDVPGGADAPDVPSSMEAVLVFDTPTARQTALLLHDSALADVRVCITPAAAGWSATPPVPPAAAAAASPAAAAATAAAPGGGAAAGGADAAAPPNAAAAAAAAASAAAAALPNPEAIRAFFARVTAEAARAAGALERNPVVTSVRAQAADVDAAYHLSARVAAAGALARTATAELTSGVVAAATTVDETYGVRRGVATGVETVGGVVGGVRDEAMRNENVRAAVGAVGGGVEAALGMGRAAVGAAWKGGEDLVRSFGPVVEHVAGVPPAGGGGAGAPPAGPTPPPTTTTPTTEL</sequence>
<protein>
    <recommendedName>
        <fullName evidence="4">RRM domain-containing protein</fullName>
    </recommendedName>
</protein>
<accession>A0A1X6PEV0</accession>
<name>A0A1X6PEV0_PORUM</name>
<organism evidence="2 3">
    <name type="scientific">Porphyra umbilicalis</name>
    <name type="common">Purple laver</name>
    <name type="synonym">Red alga</name>
    <dbReference type="NCBI Taxonomy" id="2786"/>
    <lineage>
        <taxon>Eukaryota</taxon>
        <taxon>Rhodophyta</taxon>
        <taxon>Bangiophyceae</taxon>
        <taxon>Bangiales</taxon>
        <taxon>Bangiaceae</taxon>
        <taxon>Porphyra</taxon>
    </lineage>
</organism>
<dbReference type="InterPro" id="IPR035979">
    <property type="entry name" value="RBD_domain_sf"/>
</dbReference>
<evidence type="ECO:0000313" key="3">
    <source>
        <dbReference type="Proteomes" id="UP000218209"/>
    </source>
</evidence>
<dbReference type="GO" id="GO:0003676">
    <property type="term" value="F:nucleic acid binding"/>
    <property type="evidence" value="ECO:0007669"/>
    <property type="project" value="InterPro"/>
</dbReference>
<dbReference type="OrthoDB" id="4404at2759"/>
<dbReference type="EMBL" id="KV918791">
    <property type="protein sequence ID" value="OSX79384.1"/>
    <property type="molecule type" value="Genomic_DNA"/>
</dbReference>
<feature type="region of interest" description="Disordered" evidence="1">
    <location>
        <begin position="318"/>
        <end position="347"/>
    </location>
</feature>
<evidence type="ECO:0000256" key="1">
    <source>
        <dbReference type="SAM" id="MobiDB-lite"/>
    </source>
</evidence>
<dbReference type="PANTHER" id="PTHR32343:SF10">
    <property type="entry name" value="RNA-BINDING REGION RNP-1 DOMAIN-CONTAINING PROTEIN"/>
    <property type="match status" value="1"/>
</dbReference>
<proteinExistence type="predicted"/>
<gene>
    <name evidence="2" type="ORF">BU14_0077s0004</name>
</gene>
<dbReference type="AlphaFoldDB" id="A0A1X6PEV0"/>
<evidence type="ECO:0000313" key="2">
    <source>
        <dbReference type="EMBL" id="OSX79384.1"/>
    </source>
</evidence>